<keyword evidence="3" id="KW-1185">Reference proteome</keyword>
<dbReference type="PROSITE" id="PS51257">
    <property type="entry name" value="PROKAR_LIPOPROTEIN"/>
    <property type="match status" value="1"/>
</dbReference>
<name>A0ABX1WW57_9BACT</name>
<evidence type="ECO:0000313" key="3">
    <source>
        <dbReference type="Proteomes" id="UP000732105"/>
    </source>
</evidence>
<dbReference type="RefSeq" id="WP_171595577.1">
    <property type="nucleotide sequence ID" value="NZ_RZNH01000016.1"/>
</dbReference>
<feature type="signal peptide" evidence="1">
    <location>
        <begin position="1"/>
        <end position="20"/>
    </location>
</feature>
<protein>
    <recommendedName>
        <fullName evidence="4">EF-hand domain-containing protein</fullName>
    </recommendedName>
</protein>
<dbReference type="EMBL" id="RZNH01000016">
    <property type="protein sequence ID" value="NOU60341.1"/>
    <property type="molecule type" value="Genomic_DNA"/>
</dbReference>
<dbReference type="InterPro" id="IPR018247">
    <property type="entry name" value="EF_Hand_1_Ca_BS"/>
</dbReference>
<keyword evidence="1" id="KW-0732">Signal</keyword>
<organism evidence="2 3">
    <name type="scientific">Marinifilum caeruleilacunae</name>
    <dbReference type="NCBI Taxonomy" id="2499076"/>
    <lineage>
        <taxon>Bacteria</taxon>
        <taxon>Pseudomonadati</taxon>
        <taxon>Bacteroidota</taxon>
        <taxon>Bacteroidia</taxon>
        <taxon>Marinilabiliales</taxon>
        <taxon>Marinifilaceae</taxon>
    </lineage>
</organism>
<comment type="caution">
    <text evidence="2">The sequence shown here is derived from an EMBL/GenBank/DDBJ whole genome shotgun (WGS) entry which is preliminary data.</text>
</comment>
<evidence type="ECO:0000256" key="1">
    <source>
        <dbReference type="SAM" id="SignalP"/>
    </source>
</evidence>
<proteinExistence type="predicted"/>
<gene>
    <name evidence="2" type="ORF">ELS83_10955</name>
</gene>
<accession>A0ABX1WW57</accession>
<sequence>MDITILKSGVLSLLLFGAVATTVLTSCDKDDDKDNEVSKIEAGNDPNFKIVANTDSRFTGVNRKVEVFGISIYAVKEVEDKKLLHAANVMAQYLDNDEDGKVDNQDVLDKMKENNAFLFMWASESDMEKINIPDDAAGQDLGNEETNPEFVKNGKKGEFDASIEEVWHLINFAGHCQVYPEVFGLEEGTVLANAMDVARGGKFLEIPKVYPENAWYTYDDTTCGYADCQTVEYFYWAMSSILGAQENRSNEIGHEWRLHTKELVQQKDPEIYALLTDPKYKFPTVLPDGTYMH</sequence>
<evidence type="ECO:0008006" key="4">
    <source>
        <dbReference type="Google" id="ProtNLM"/>
    </source>
</evidence>
<feature type="chain" id="PRO_5047268996" description="EF-hand domain-containing protein" evidence="1">
    <location>
        <begin position="21"/>
        <end position="293"/>
    </location>
</feature>
<reference evidence="2 3" key="1">
    <citation type="submission" date="2018-12" db="EMBL/GenBank/DDBJ databases">
        <title>Marinifilum JC070 sp. nov., a marine bacterium isolated from Yongle Blue Hole in the South China Sea.</title>
        <authorList>
            <person name="Fu T."/>
        </authorList>
    </citation>
    <scope>NUCLEOTIDE SEQUENCE [LARGE SCALE GENOMIC DNA]</scope>
    <source>
        <strain evidence="2 3">JC070</strain>
    </source>
</reference>
<dbReference type="Proteomes" id="UP000732105">
    <property type="component" value="Unassembled WGS sequence"/>
</dbReference>
<dbReference type="PROSITE" id="PS00018">
    <property type="entry name" value="EF_HAND_1"/>
    <property type="match status" value="1"/>
</dbReference>
<evidence type="ECO:0000313" key="2">
    <source>
        <dbReference type="EMBL" id="NOU60341.1"/>
    </source>
</evidence>